<dbReference type="GO" id="GO:0006222">
    <property type="term" value="P:UMP biosynthetic process"/>
    <property type="evidence" value="ECO:0007669"/>
    <property type="project" value="TreeGrafter"/>
</dbReference>
<comment type="caution">
    <text evidence="3">The sequence shown here is derived from an EMBL/GenBank/DDBJ whole genome shotgun (WGS) entry which is preliminary data.</text>
</comment>
<comment type="pathway">
    <text evidence="1">Pyrimidine metabolism; UMP biosynthesis via de novo pathway.</text>
</comment>
<reference evidence="3 4" key="1">
    <citation type="journal article" date="2015" name="Parasit. Vectors">
        <title>Draft genome of the scabies mite.</title>
        <authorList>
            <person name="Rider S.D.Jr."/>
            <person name="Morgan M.S."/>
            <person name="Arlian L.G."/>
        </authorList>
    </citation>
    <scope>NUCLEOTIDE SEQUENCE [LARGE SCALE GENOMIC DNA]</scope>
    <source>
        <strain evidence="3">Arlian Lab</strain>
    </source>
</reference>
<accession>A0A132AEI9</accession>
<dbReference type="PANTHER" id="PTHR19278">
    <property type="entry name" value="OROTATE PHOSPHORIBOSYLTRANSFERASE"/>
    <property type="match status" value="1"/>
</dbReference>
<dbReference type="CDD" id="cd06223">
    <property type="entry name" value="PRTases_typeI"/>
    <property type="match status" value="1"/>
</dbReference>
<protein>
    <submittedName>
        <fullName evidence="3">Phosphoribosyl transferase domain containing protein</fullName>
    </submittedName>
</protein>
<keyword evidence="3" id="KW-0808">Transferase</keyword>
<dbReference type="Gene3D" id="3.40.50.2020">
    <property type="match status" value="1"/>
</dbReference>
<dbReference type="OrthoDB" id="10263753at2759"/>
<dbReference type="PANTHER" id="PTHR19278:SF9">
    <property type="entry name" value="URIDINE 5'-MONOPHOSPHATE SYNTHASE"/>
    <property type="match status" value="1"/>
</dbReference>
<evidence type="ECO:0000256" key="2">
    <source>
        <dbReference type="ARBA" id="ARBA00022975"/>
    </source>
</evidence>
<gene>
    <name evidence="3" type="ORF">QR98_0079360</name>
</gene>
<dbReference type="InterPro" id="IPR000836">
    <property type="entry name" value="PRTase_dom"/>
</dbReference>
<dbReference type="EMBL" id="JXLN01013493">
    <property type="protein sequence ID" value="KPM09402.1"/>
    <property type="molecule type" value="Genomic_DNA"/>
</dbReference>
<evidence type="ECO:0000256" key="1">
    <source>
        <dbReference type="ARBA" id="ARBA00004725"/>
    </source>
</evidence>
<dbReference type="GO" id="GO:0004590">
    <property type="term" value="F:orotidine-5'-phosphate decarboxylase activity"/>
    <property type="evidence" value="ECO:0007669"/>
    <property type="project" value="TreeGrafter"/>
</dbReference>
<dbReference type="GO" id="GO:0004588">
    <property type="term" value="F:orotate phosphoribosyltransferase activity"/>
    <property type="evidence" value="ECO:0007669"/>
    <property type="project" value="TreeGrafter"/>
</dbReference>
<sequence>MKIYSKSVQAIVRRIIELDMILFGQYKLKSDLRSIISWPDLFEDICNEYLPLMEQCQFDLICGVPYTALTLSTFLSNRSKIPMIMKRKERKTYGTAKMFEGCYEHGQKVLIIEDVTSSGASILETAIGLRDQGLRVTDALVFIDRDMNAIENLRKHGINVHCVI</sequence>
<evidence type="ECO:0000313" key="3">
    <source>
        <dbReference type="EMBL" id="KPM09402.1"/>
    </source>
</evidence>
<feature type="non-terminal residue" evidence="3">
    <location>
        <position position="164"/>
    </location>
</feature>
<evidence type="ECO:0000313" key="4">
    <source>
        <dbReference type="Proteomes" id="UP000616769"/>
    </source>
</evidence>
<dbReference type="GO" id="GO:0019856">
    <property type="term" value="P:pyrimidine nucleobase biosynthetic process"/>
    <property type="evidence" value="ECO:0007669"/>
    <property type="project" value="TreeGrafter"/>
</dbReference>
<proteinExistence type="predicted"/>
<name>A0A132AEI9_SARSC</name>
<dbReference type="SUPFAM" id="SSF53271">
    <property type="entry name" value="PRTase-like"/>
    <property type="match status" value="1"/>
</dbReference>
<dbReference type="InterPro" id="IPR029057">
    <property type="entry name" value="PRTase-like"/>
</dbReference>
<keyword evidence="2" id="KW-0665">Pyrimidine biosynthesis</keyword>
<dbReference type="VEuPathDB" id="VectorBase:SSCA003228"/>
<dbReference type="AlphaFoldDB" id="A0A132AEI9"/>
<dbReference type="Proteomes" id="UP000616769">
    <property type="component" value="Unassembled WGS sequence"/>
</dbReference>
<organism evidence="3 4">
    <name type="scientific">Sarcoptes scabiei</name>
    <name type="common">Itch mite</name>
    <name type="synonym">Acarus scabiei</name>
    <dbReference type="NCBI Taxonomy" id="52283"/>
    <lineage>
        <taxon>Eukaryota</taxon>
        <taxon>Metazoa</taxon>
        <taxon>Ecdysozoa</taxon>
        <taxon>Arthropoda</taxon>
        <taxon>Chelicerata</taxon>
        <taxon>Arachnida</taxon>
        <taxon>Acari</taxon>
        <taxon>Acariformes</taxon>
        <taxon>Sarcoptiformes</taxon>
        <taxon>Astigmata</taxon>
        <taxon>Psoroptidia</taxon>
        <taxon>Sarcoptoidea</taxon>
        <taxon>Sarcoptidae</taxon>
        <taxon>Sarcoptinae</taxon>
        <taxon>Sarcoptes</taxon>
    </lineage>
</organism>